<evidence type="ECO:0000256" key="7">
    <source>
        <dbReference type="RuleBase" id="RU003792"/>
    </source>
</evidence>
<dbReference type="CDD" id="cd02570">
    <property type="entry name" value="PseudoU_synth_EcTruA"/>
    <property type="match status" value="1"/>
</dbReference>
<dbReference type="GO" id="GO:0003723">
    <property type="term" value="F:RNA binding"/>
    <property type="evidence" value="ECO:0007669"/>
    <property type="project" value="InterPro"/>
</dbReference>
<feature type="domain" description="Pseudouridine synthase I TruA alpha/beta" evidence="8">
    <location>
        <begin position="142"/>
        <end position="244"/>
    </location>
</feature>
<accession>A0A0D6EV35</accession>
<name>A0A0D6EV35_9PROT</name>
<comment type="subunit">
    <text evidence="4">Homodimer.</text>
</comment>
<dbReference type="HAMAP" id="MF_00171">
    <property type="entry name" value="TruA"/>
    <property type="match status" value="1"/>
</dbReference>
<dbReference type="GO" id="GO:0016829">
    <property type="term" value="F:lyase activity"/>
    <property type="evidence" value="ECO:0007669"/>
    <property type="project" value="UniProtKB-KW"/>
</dbReference>
<feature type="domain" description="Pseudouridine synthase I TruA alpha/beta" evidence="8">
    <location>
        <begin position="6"/>
        <end position="103"/>
    </location>
</feature>
<dbReference type="InterPro" id="IPR020095">
    <property type="entry name" value="PsdUridine_synth_TruA_C"/>
</dbReference>
<organism evidence="9 10">
    <name type="scientific">Candidatus Methylopumilus planktonicus</name>
    <dbReference type="NCBI Taxonomy" id="1581557"/>
    <lineage>
        <taxon>Bacteria</taxon>
        <taxon>Pseudomonadati</taxon>
        <taxon>Pseudomonadota</taxon>
        <taxon>Betaproteobacteria</taxon>
        <taxon>Nitrosomonadales</taxon>
        <taxon>Methylophilaceae</taxon>
        <taxon>Candidatus Methylopumilus</taxon>
    </lineage>
</organism>
<dbReference type="KEGG" id="mbat:BN1208_0704"/>
<protein>
    <recommendedName>
        <fullName evidence="4">tRNA pseudouridine synthase A</fullName>
        <ecNumber evidence="4">5.4.99.12</ecNumber>
    </recommendedName>
    <alternativeName>
        <fullName evidence="4">tRNA pseudouridine(38-40) synthase</fullName>
    </alternativeName>
    <alternativeName>
        <fullName evidence="4">tRNA pseudouridylate synthase I</fullName>
    </alternativeName>
    <alternativeName>
        <fullName evidence="4">tRNA-uridine isomerase I</fullName>
    </alternativeName>
</protein>
<feature type="active site" description="Nucleophile" evidence="4 5">
    <location>
        <position position="51"/>
    </location>
</feature>
<comment type="similarity">
    <text evidence="1 4 7">Belongs to the tRNA pseudouridine synthase TruA family.</text>
</comment>
<dbReference type="GO" id="GO:0160147">
    <property type="term" value="F:tRNA pseudouridine(38-40) synthase activity"/>
    <property type="evidence" value="ECO:0007669"/>
    <property type="project" value="UniProtKB-EC"/>
</dbReference>
<evidence type="ECO:0000256" key="3">
    <source>
        <dbReference type="ARBA" id="ARBA00023235"/>
    </source>
</evidence>
<dbReference type="HOGENOM" id="CLU_014673_0_2_4"/>
<evidence type="ECO:0000256" key="5">
    <source>
        <dbReference type="PIRSR" id="PIRSR001430-1"/>
    </source>
</evidence>
<dbReference type="InterPro" id="IPR020094">
    <property type="entry name" value="TruA/RsuA/RluB/E/F_N"/>
</dbReference>
<dbReference type="Gene3D" id="3.30.70.580">
    <property type="entry name" value="Pseudouridine synthase I, catalytic domain, N-terminal subdomain"/>
    <property type="match status" value="1"/>
</dbReference>
<dbReference type="RefSeq" id="WP_046487918.1">
    <property type="nucleotide sequence ID" value="NZ_LN827929.1"/>
</dbReference>
<gene>
    <name evidence="4 9" type="primary">truA</name>
    <name evidence="9" type="ORF">BN1208_0704</name>
</gene>
<evidence type="ECO:0000313" key="10">
    <source>
        <dbReference type="Proteomes" id="UP000064007"/>
    </source>
</evidence>
<dbReference type="NCBIfam" id="TIGR00071">
    <property type="entry name" value="hisT_truA"/>
    <property type="match status" value="1"/>
</dbReference>
<dbReference type="SUPFAM" id="SSF55120">
    <property type="entry name" value="Pseudouridine synthase"/>
    <property type="match status" value="1"/>
</dbReference>
<dbReference type="PANTHER" id="PTHR11142:SF0">
    <property type="entry name" value="TRNA PSEUDOURIDINE SYNTHASE-LIKE 1"/>
    <property type="match status" value="1"/>
</dbReference>
<keyword evidence="2 4" id="KW-0819">tRNA processing</keyword>
<comment type="function">
    <text evidence="4">Formation of pseudouridine at positions 38, 39 and 40 in the anticodon stem and loop of transfer RNAs.</text>
</comment>
<dbReference type="InterPro" id="IPR020097">
    <property type="entry name" value="PsdUridine_synth_TruA_a/b_dom"/>
</dbReference>
<dbReference type="InterPro" id="IPR001406">
    <property type="entry name" value="PsdUridine_synth_TruA"/>
</dbReference>
<reference evidence="10" key="1">
    <citation type="submission" date="2014-12" db="EMBL/GenBank/DDBJ databases">
        <authorList>
            <person name="Salcher M.M."/>
        </authorList>
    </citation>
    <scope>NUCLEOTIDE SEQUENCE [LARGE SCALE GENOMIC DNA]</scope>
    <source>
        <strain evidence="10">MMS-10A-171</strain>
    </source>
</reference>
<dbReference type="Gene3D" id="3.30.70.660">
    <property type="entry name" value="Pseudouridine synthase I, catalytic domain, C-terminal subdomain"/>
    <property type="match status" value="1"/>
</dbReference>
<dbReference type="EMBL" id="LN827929">
    <property type="protein sequence ID" value="CEZ19590.1"/>
    <property type="molecule type" value="Genomic_DNA"/>
</dbReference>
<dbReference type="PANTHER" id="PTHR11142">
    <property type="entry name" value="PSEUDOURIDYLATE SYNTHASE"/>
    <property type="match status" value="1"/>
</dbReference>
<keyword evidence="3 4" id="KW-0413">Isomerase</keyword>
<sequence>MKIALCIEYNGSNYSGWQKQNDVDSIQGEIEKALESIALEKLDTYASGRTDAGVHALVQMVHFETKIQRPITAWVRGVNAFLPLSIRVLWAQEVDDSFHARYSASQRHYEYLIYNASFSSALWANKVGWIHDELDFKRMKEAIQYFEGEHDFSAFRSSECQAKSPVRTMSRISLTNYHPFYLFKFSANGFLHHQIRNMMGAILYIGKGNYPSNYIEELLLSKDRTKSPPTFSPDGLYLSGVDYDARYAFPFMRRTVNIFDNNHLCQDR</sequence>
<proteinExistence type="inferred from homology"/>
<evidence type="ECO:0000256" key="2">
    <source>
        <dbReference type="ARBA" id="ARBA00022694"/>
    </source>
</evidence>
<dbReference type="FunFam" id="3.30.70.580:FF:000001">
    <property type="entry name" value="tRNA pseudouridine synthase A"/>
    <property type="match status" value="1"/>
</dbReference>
<dbReference type="GO" id="GO:0031119">
    <property type="term" value="P:tRNA pseudouridine synthesis"/>
    <property type="evidence" value="ECO:0007669"/>
    <property type="project" value="UniProtKB-UniRule"/>
</dbReference>
<dbReference type="OrthoDB" id="9811823at2"/>
<feature type="binding site" evidence="4 6">
    <location>
        <position position="109"/>
    </location>
    <ligand>
        <name>substrate</name>
    </ligand>
</feature>
<dbReference type="Proteomes" id="UP000064007">
    <property type="component" value="Chromosome 1"/>
</dbReference>
<evidence type="ECO:0000313" key="9">
    <source>
        <dbReference type="EMBL" id="CEZ19590.1"/>
    </source>
</evidence>
<keyword evidence="9" id="KW-0456">Lyase</keyword>
<dbReference type="Pfam" id="PF01416">
    <property type="entry name" value="PseudoU_synth_1"/>
    <property type="match status" value="2"/>
</dbReference>
<keyword evidence="10" id="KW-1185">Reference proteome</keyword>
<dbReference type="EC" id="5.4.99.12" evidence="4"/>
<comment type="catalytic activity">
    <reaction evidence="4 7">
        <text>uridine(38/39/40) in tRNA = pseudouridine(38/39/40) in tRNA</text>
        <dbReference type="Rhea" id="RHEA:22376"/>
        <dbReference type="Rhea" id="RHEA-COMP:10085"/>
        <dbReference type="Rhea" id="RHEA-COMP:10087"/>
        <dbReference type="ChEBI" id="CHEBI:65314"/>
        <dbReference type="ChEBI" id="CHEBI:65315"/>
        <dbReference type="EC" id="5.4.99.12"/>
    </reaction>
</comment>
<comment type="caution">
    <text evidence="4">Lacks conserved residue(s) required for the propagation of feature annotation.</text>
</comment>
<dbReference type="PIRSF" id="PIRSF001430">
    <property type="entry name" value="tRNA_psdUrid_synth"/>
    <property type="match status" value="1"/>
</dbReference>
<evidence type="ECO:0000256" key="4">
    <source>
        <dbReference type="HAMAP-Rule" id="MF_00171"/>
    </source>
</evidence>
<dbReference type="STRING" id="1581557.BN1208_0704"/>
<dbReference type="InterPro" id="IPR020103">
    <property type="entry name" value="PsdUridine_synth_cat_dom_sf"/>
</dbReference>
<evidence type="ECO:0000259" key="8">
    <source>
        <dbReference type="Pfam" id="PF01416"/>
    </source>
</evidence>
<evidence type="ECO:0000256" key="1">
    <source>
        <dbReference type="ARBA" id="ARBA00009375"/>
    </source>
</evidence>
<dbReference type="AlphaFoldDB" id="A0A0D6EV35"/>
<evidence type="ECO:0000256" key="6">
    <source>
        <dbReference type="PIRSR" id="PIRSR001430-2"/>
    </source>
</evidence>